<keyword evidence="1" id="KW-0732">Signal</keyword>
<evidence type="ECO:0000313" key="2">
    <source>
        <dbReference type="EMBL" id="ASY20480.1"/>
    </source>
</evidence>
<feature type="chain" id="PRO_5012806424" description="Big-1 domain-containing protein" evidence="1">
    <location>
        <begin position="31"/>
        <end position="907"/>
    </location>
</feature>
<dbReference type="EMBL" id="CP016776">
    <property type="protein sequence ID" value="ASY20480.1"/>
    <property type="molecule type" value="Genomic_DNA"/>
</dbReference>
<evidence type="ECO:0008006" key="4">
    <source>
        <dbReference type="Google" id="ProtNLM"/>
    </source>
</evidence>
<proteinExistence type="predicted"/>
<dbReference type="KEGG" id="pvn:A7sIIA15_06505"/>
<organism evidence="2 3">
    <name type="scientific">Candidatus Planktophila vernalis</name>
    <dbReference type="NCBI Taxonomy" id="1884907"/>
    <lineage>
        <taxon>Bacteria</taxon>
        <taxon>Bacillati</taxon>
        <taxon>Actinomycetota</taxon>
        <taxon>Actinomycetes</taxon>
        <taxon>Candidatus Nanopelagicales</taxon>
        <taxon>Candidatus Nanopelagicaceae</taxon>
        <taxon>Candidatus Planktophila</taxon>
    </lineage>
</organism>
<protein>
    <recommendedName>
        <fullName evidence="4">Big-1 domain-containing protein</fullName>
    </recommendedName>
</protein>
<gene>
    <name evidence="2" type="ORF">A7sIIA15_06505</name>
</gene>
<reference evidence="2 3" key="1">
    <citation type="submission" date="2016-07" db="EMBL/GenBank/DDBJ databases">
        <title>High microdiversification within the ubiquitous acI lineage of Actinobacteria.</title>
        <authorList>
            <person name="Neuenschwander S.M."/>
            <person name="Salcher M."/>
            <person name="Ghai R."/>
            <person name="Pernthaler J."/>
        </authorList>
    </citation>
    <scope>NUCLEOTIDE SEQUENCE [LARGE SCALE GENOMIC DNA]</scope>
    <source>
        <strain evidence="2">MMS-IIA-15</strain>
    </source>
</reference>
<sequence>MSTKTTFKRIALVTVAALGFGMLSSVSASAAAPTAVTVGTIPTAQVGVVNTAPITITLPSGATTADTYAISVRVTSAPAGSAYRSINASGLNAGVAATGNTVKAKITIDVATGNGGVLTGDGVDLADGLTVSAMFSPSTAQVAATSLAASFKINVTPDVAGSYTVLVSTQEDANGAHENEEYTAGDANVSYTFTTAAAAATVTLAQVAPTGNGIATATKANGMIFKATIKDSTGTVSQLGANESIRVYASSATGTVTMDAIRSAAAGNTLTTQTTTSEYTLTNADFTNGVAYLKFTNTVAETAVITAVGTGLLSSTVTGTLSLTTKTASTVAATGVFTDSTTQAAAITAGTGGHTAVTGTYASAASRTATSHSYKVTLGTAATLAGDFVLGAVVDTSGKISGLVGATYGYAIATAAVGTATTGGTAAVSITATLSTAGNSFSVTVAGGTLTVTSATSAVTAITAQSPTATTVRQADGASTAMTLRVEDQFGAPVASSVVTVATTGRNASTTSTTVVSDASGYITYTRTDAGTSASVNKQDVVTFTHTPTTGSAVTKTMTVIYGSTAVSTIACTSGAELDTATSVTYRDISSGDGAEEGAASLCTVTIKDANGAIMVGVPVTVTTASAGAAVVSTSATLYTDAAGTVAPEVYAWTSGAKTFTVTAGTVTSTETVNYRQADAAEVRSISVVADGNRHLVTAKDRFGNVVPNVRIYGTRTGNGLFGGGAPTANAITAAPVVVDSTTGVAEFIFNAGSADSVVKYQVASAADTPSATYGYTDALAGNVDGGTAPDALTATVAGTALVAEEGVGASFSAAGVNSVTAAIAAGTDTGQTATDAAAEATDAANAATDAANAAAEAADAATAAAQDAADAVAALSAQVASLISGLKSQLTALTNLVIKIQKKVKA</sequence>
<accession>A0A249KUJ7</accession>
<dbReference type="Proteomes" id="UP000217186">
    <property type="component" value="Chromosome"/>
</dbReference>
<feature type="signal peptide" evidence="1">
    <location>
        <begin position="1"/>
        <end position="30"/>
    </location>
</feature>
<keyword evidence="3" id="KW-1185">Reference proteome</keyword>
<evidence type="ECO:0000313" key="3">
    <source>
        <dbReference type="Proteomes" id="UP000217186"/>
    </source>
</evidence>
<evidence type="ECO:0000256" key="1">
    <source>
        <dbReference type="SAM" id="SignalP"/>
    </source>
</evidence>
<name>A0A249KUJ7_9ACTN</name>
<dbReference type="RefSeq" id="WP_095686327.1">
    <property type="nucleotide sequence ID" value="NZ_CP016776.1"/>
</dbReference>
<dbReference type="AlphaFoldDB" id="A0A249KUJ7"/>